<keyword evidence="2 5" id="KW-0378">Hydrolase</keyword>
<dbReference type="EMBL" id="KV019599">
    <property type="protein sequence ID" value="KZV15897.1"/>
    <property type="molecule type" value="Genomic_DNA"/>
</dbReference>
<accession>A0A2Z7A335</accession>
<evidence type="ECO:0000256" key="4">
    <source>
        <dbReference type="RuleBase" id="RU004335"/>
    </source>
</evidence>
<dbReference type="Proteomes" id="UP000250235">
    <property type="component" value="Unassembled WGS sequence"/>
</dbReference>
<dbReference type="InterPro" id="IPR044965">
    <property type="entry name" value="Glyco_hydro_17_plant"/>
</dbReference>
<dbReference type="InterPro" id="IPR017853">
    <property type="entry name" value="GH"/>
</dbReference>
<evidence type="ECO:0000256" key="3">
    <source>
        <dbReference type="ARBA" id="ARBA00023295"/>
    </source>
</evidence>
<dbReference type="FunFam" id="3.20.20.80:FF:000010">
    <property type="entry name" value="glucan endo-1,3-beta-glucosidase, basic"/>
    <property type="match status" value="1"/>
</dbReference>
<dbReference type="GO" id="GO:0004553">
    <property type="term" value="F:hydrolase activity, hydrolyzing O-glycosyl compounds"/>
    <property type="evidence" value="ECO:0007669"/>
    <property type="project" value="InterPro"/>
</dbReference>
<comment type="similarity">
    <text evidence="1 4">Belongs to the glycosyl hydrolase 17 family.</text>
</comment>
<evidence type="ECO:0000256" key="5">
    <source>
        <dbReference type="RuleBase" id="RU004336"/>
    </source>
</evidence>
<keyword evidence="7" id="KW-1185">Reference proteome</keyword>
<evidence type="ECO:0000313" key="6">
    <source>
        <dbReference type="EMBL" id="KZV15897.1"/>
    </source>
</evidence>
<gene>
    <name evidence="6" type="ORF">F511_14536</name>
</gene>
<dbReference type="InterPro" id="IPR000490">
    <property type="entry name" value="Glyco_hydro_17"/>
</dbReference>
<protein>
    <submittedName>
        <fullName evidence="6">Lichenase</fullName>
    </submittedName>
</protein>
<evidence type="ECO:0000313" key="7">
    <source>
        <dbReference type="Proteomes" id="UP000250235"/>
    </source>
</evidence>
<dbReference type="OrthoDB" id="941679at2759"/>
<dbReference type="PANTHER" id="PTHR32227">
    <property type="entry name" value="GLUCAN ENDO-1,3-BETA-GLUCOSIDASE BG1-RELATED-RELATED"/>
    <property type="match status" value="1"/>
</dbReference>
<dbReference type="Pfam" id="PF00332">
    <property type="entry name" value="Glyco_hydro_17"/>
    <property type="match status" value="1"/>
</dbReference>
<keyword evidence="3 5" id="KW-0326">Glycosidase</keyword>
<dbReference type="SUPFAM" id="SSF51445">
    <property type="entry name" value="(Trans)glycosidases"/>
    <property type="match status" value="1"/>
</dbReference>
<evidence type="ECO:0000256" key="1">
    <source>
        <dbReference type="ARBA" id="ARBA00008773"/>
    </source>
</evidence>
<organism evidence="6 7">
    <name type="scientific">Dorcoceras hygrometricum</name>
    <dbReference type="NCBI Taxonomy" id="472368"/>
    <lineage>
        <taxon>Eukaryota</taxon>
        <taxon>Viridiplantae</taxon>
        <taxon>Streptophyta</taxon>
        <taxon>Embryophyta</taxon>
        <taxon>Tracheophyta</taxon>
        <taxon>Spermatophyta</taxon>
        <taxon>Magnoliopsida</taxon>
        <taxon>eudicotyledons</taxon>
        <taxon>Gunneridae</taxon>
        <taxon>Pentapetalae</taxon>
        <taxon>asterids</taxon>
        <taxon>lamiids</taxon>
        <taxon>Lamiales</taxon>
        <taxon>Gesneriaceae</taxon>
        <taxon>Didymocarpoideae</taxon>
        <taxon>Trichosporeae</taxon>
        <taxon>Loxocarpinae</taxon>
        <taxon>Dorcoceras</taxon>
    </lineage>
</organism>
<dbReference type="GO" id="GO:0005975">
    <property type="term" value="P:carbohydrate metabolic process"/>
    <property type="evidence" value="ECO:0007669"/>
    <property type="project" value="InterPro"/>
</dbReference>
<dbReference type="AlphaFoldDB" id="A0A2Z7A335"/>
<evidence type="ECO:0000256" key="2">
    <source>
        <dbReference type="ARBA" id="ARBA00022801"/>
    </source>
</evidence>
<sequence length="368" mass="39823">MSASGESSTTMHRLLHASGSHPIPPPNDPNQTMANSHTWIILIGLSVILCSRVADAKIGVCYGILGSNLPSPREVVSLCRRYGIGSVRVYNPNPGVLKALNGSKISVMVGVPNEDIPTIGQNPAAAQAWVKNNIRGFQDVKFKYIVVGNEINPLDPATASIAPFVVPAMQNIYAAVSGSSIKVSTAISTGILGKSYPPSAGAFWADISGYIGPVIHFLKRHNSPLLANIYTFLPYIGDPHHISLEYALFTSPSAFVVDGPYKYQNLFDATLDAIHVALEKFGAHYVDIVVSETGWPSAGGLGASVQNAKIFNTNLVKHVSAGTPRRPGKHIETYIFDLIDENQKSPEYERHWGLFLPNKYPKYPLTFS</sequence>
<name>A0A2Z7A335_9LAMI</name>
<proteinExistence type="inferred from homology"/>
<dbReference type="PROSITE" id="PS00587">
    <property type="entry name" value="GLYCOSYL_HYDROL_F17"/>
    <property type="match status" value="1"/>
</dbReference>
<dbReference type="Gene3D" id="3.20.20.80">
    <property type="entry name" value="Glycosidases"/>
    <property type="match status" value="1"/>
</dbReference>
<reference evidence="6 7" key="1">
    <citation type="journal article" date="2015" name="Proc. Natl. Acad. Sci. U.S.A.">
        <title>The resurrection genome of Boea hygrometrica: A blueprint for survival of dehydration.</title>
        <authorList>
            <person name="Xiao L."/>
            <person name="Yang G."/>
            <person name="Zhang L."/>
            <person name="Yang X."/>
            <person name="Zhao S."/>
            <person name="Ji Z."/>
            <person name="Zhou Q."/>
            <person name="Hu M."/>
            <person name="Wang Y."/>
            <person name="Chen M."/>
            <person name="Xu Y."/>
            <person name="Jin H."/>
            <person name="Xiao X."/>
            <person name="Hu G."/>
            <person name="Bao F."/>
            <person name="Hu Y."/>
            <person name="Wan P."/>
            <person name="Li L."/>
            <person name="Deng X."/>
            <person name="Kuang T."/>
            <person name="Xiang C."/>
            <person name="Zhu J.K."/>
            <person name="Oliver M.J."/>
            <person name="He Y."/>
        </authorList>
    </citation>
    <scope>NUCLEOTIDE SEQUENCE [LARGE SCALE GENOMIC DNA]</scope>
    <source>
        <strain evidence="7">cv. XS01</strain>
    </source>
</reference>